<gene>
    <name evidence="2" type="ORF">ABOZ73_16095</name>
</gene>
<dbReference type="InterPro" id="IPR014922">
    <property type="entry name" value="YdhG-like"/>
</dbReference>
<dbReference type="AlphaFoldDB" id="A0AB39KQX9"/>
<evidence type="ECO:0000259" key="1">
    <source>
        <dbReference type="Pfam" id="PF08818"/>
    </source>
</evidence>
<dbReference type="Gene3D" id="3.90.1150.200">
    <property type="match status" value="1"/>
</dbReference>
<reference evidence="2" key="1">
    <citation type="submission" date="2024-06" db="EMBL/GenBank/DDBJ databases">
        <title>Caulobacter inopinatus, sp. nov.</title>
        <authorList>
            <person name="Donachie S.P."/>
        </authorList>
    </citation>
    <scope>NUCLEOTIDE SEQUENCE</scope>
    <source>
        <strain evidence="2">73W</strain>
    </source>
</reference>
<evidence type="ECO:0000313" key="2">
    <source>
        <dbReference type="EMBL" id="XDO96280.1"/>
    </source>
</evidence>
<dbReference type="SUPFAM" id="SSF159888">
    <property type="entry name" value="YdhG-like"/>
    <property type="match status" value="1"/>
</dbReference>
<name>A0AB39KQX9_9CAUL</name>
<feature type="domain" description="YdhG-like" evidence="1">
    <location>
        <begin position="39"/>
        <end position="130"/>
    </location>
</feature>
<protein>
    <submittedName>
        <fullName evidence="2">DUF1801 domain-containing protein</fullName>
    </submittedName>
</protein>
<dbReference type="Pfam" id="PF08818">
    <property type="entry name" value="DUF1801"/>
    <property type="match status" value="1"/>
</dbReference>
<dbReference type="EMBL" id="CP158375">
    <property type="protein sequence ID" value="XDO96280.1"/>
    <property type="molecule type" value="Genomic_DNA"/>
</dbReference>
<organism evidence="2">
    <name type="scientific">Caulobacter sp. 73W</name>
    <dbReference type="NCBI Taxonomy" id="3161137"/>
    <lineage>
        <taxon>Bacteria</taxon>
        <taxon>Pseudomonadati</taxon>
        <taxon>Pseudomonadota</taxon>
        <taxon>Alphaproteobacteria</taxon>
        <taxon>Caulobacterales</taxon>
        <taxon>Caulobacteraceae</taxon>
        <taxon>Caulobacter</taxon>
    </lineage>
</organism>
<proteinExistence type="predicted"/>
<sequence>MTEKPEPKRLSGGNPQIAKGYGDAPVQAYIAAMPGWKSEAGRRLDALIEQAVPGVTKAVKWNSPLYGIEGKGWFLGVHVFAKYIKIAFFNGASLEPVPPEPSKQDRVRYLHIREGEPLDEARLIDWVKQAAALPGEKM</sequence>
<dbReference type="RefSeq" id="WP_369059134.1">
    <property type="nucleotide sequence ID" value="NZ_CP158375.1"/>
</dbReference>
<accession>A0AB39KQX9</accession>